<dbReference type="InterPro" id="IPR036390">
    <property type="entry name" value="WH_DNA-bd_sf"/>
</dbReference>
<dbReference type="EMBL" id="CP101118">
    <property type="protein sequence ID" value="WZF87315.1"/>
    <property type="molecule type" value="Genomic_DNA"/>
</dbReference>
<gene>
    <name evidence="3" type="ORF">NLK58_13245</name>
</gene>
<evidence type="ECO:0000313" key="4">
    <source>
        <dbReference type="Proteomes" id="UP001475781"/>
    </source>
</evidence>
<dbReference type="GO" id="GO:0004519">
    <property type="term" value="F:endonuclease activity"/>
    <property type="evidence" value="ECO:0007669"/>
    <property type="project" value="UniProtKB-KW"/>
</dbReference>
<dbReference type="InterPro" id="IPR014833">
    <property type="entry name" value="TnsA_N"/>
</dbReference>
<keyword evidence="3" id="KW-0255">Endonuclease</keyword>
<protein>
    <submittedName>
        <fullName evidence="3">TnsA endonuclease N-terminal domain-containing protein</fullName>
    </submittedName>
</protein>
<dbReference type="InterPro" id="IPR036388">
    <property type="entry name" value="WH-like_DNA-bd_sf"/>
</dbReference>
<keyword evidence="3" id="KW-0378">Hydrolase</keyword>
<feature type="domain" description="TnsA endonuclease C-terminal" evidence="1">
    <location>
        <begin position="163"/>
        <end position="242"/>
    </location>
</feature>
<dbReference type="Pfam" id="PF08722">
    <property type="entry name" value="Tn7_TnsA-like_N"/>
    <property type="match status" value="1"/>
</dbReference>
<dbReference type="InterPro" id="IPR011856">
    <property type="entry name" value="tRNA_endonuc-like_dom_sf"/>
</dbReference>
<dbReference type="SUPFAM" id="SSF52980">
    <property type="entry name" value="Restriction endonuclease-like"/>
    <property type="match status" value="1"/>
</dbReference>
<dbReference type="Pfam" id="PF08721">
    <property type="entry name" value="Tn7_Tnp_TnsA_C"/>
    <property type="match status" value="1"/>
</dbReference>
<keyword evidence="3" id="KW-0540">Nuclease</keyword>
<evidence type="ECO:0000259" key="1">
    <source>
        <dbReference type="Pfam" id="PF08721"/>
    </source>
</evidence>
<dbReference type="CDD" id="cd22362">
    <property type="entry name" value="TnsA_endonuclease-like"/>
    <property type="match status" value="1"/>
</dbReference>
<dbReference type="SUPFAM" id="SSF46785">
    <property type="entry name" value="Winged helix' DNA-binding domain"/>
    <property type="match status" value="1"/>
</dbReference>
<sequence length="271" mass="31188">MTDANKPLDPKHEKLLKTRGLGSGKDYEPFIKVHELSSSGESVRIRSASVGRIHHLLSGIELLAFLVFDQFEQTTDIREQYPLPIDDTLDICARLGIRHPQMHGSLTVVSTDLLVDFSSGHRLAIAVKSSSELSKLRVMEKLQIEKTYWETRDVEWKIFTEREVTDGMRENLLWIQPYLSPDMAAHQEVDYSDVQDLFHRLQSHPQTKITRLCAKLDDQYNVDRGFHLSIFRYAVAHRFIKAPLNNAFHSWKFGDLTLRKPEFASEVNNAS</sequence>
<dbReference type="RefSeq" id="WP_341580951.1">
    <property type="nucleotide sequence ID" value="NZ_CP101118.1"/>
</dbReference>
<evidence type="ECO:0000313" key="3">
    <source>
        <dbReference type="EMBL" id="WZF87315.1"/>
    </source>
</evidence>
<dbReference type="Gene3D" id="1.10.10.10">
    <property type="entry name" value="Winged helix-like DNA-binding domain superfamily/Winged helix DNA-binding domain"/>
    <property type="match status" value="1"/>
</dbReference>
<dbReference type="InterPro" id="IPR011335">
    <property type="entry name" value="Restrct_endonuc-II-like"/>
</dbReference>
<feature type="domain" description="TnsA endonuclease N-terminal" evidence="2">
    <location>
        <begin position="73"/>
        <end position="161"/>
    </location>
</feature>
<dbReference type="Gene3D" id="3.40.1350.10">
    <property type="match status" value="1"/>
</dbReference>
<name>A0ABZ2VYU2_9GAMM</name>
<evidence type="ECO:0000259" key="2">
    <source>
        <dbReference type="Pfam" id="PF08722"/>
    </source>
</evidence>
<dbReference type="Proteomes" id="UP001475781">
    <property type="component" value="Chromosome"/>
</dbReference>
<organism evidence="3 4">
    <name type="scientific">Marinobacter metalliresistant</name>
    <dbReference type="NCBI Taxonomy" id="2961995"/>
    <lineage>
        <taxon>Bacteria</taxon>
        <taxon>Pseudomonadati</taxon>
        <taxon>Pseudomonadota</taxon>
        <taxon>Gammaproteobacteria</taxon>
        <taxon>Pseudomonadales</taxon>
        <taxon>Marinobacteraceae</taxon>
        <taxon>Marinobacter</taxon>
    </lineage>
</organism>
<reference evidence="3 4" key="1">
    <citation type="submission" date="2022-07" db="EMBL/GenBank/DDBJ databases">
        <title>A copper resistant bacterium isolated from sediment samples of deep sea hydrothermal areas.</title>
        <authorList>
            <person name="Zeng X."/>
        </authorList>
    </citation>
    <scope>NUCLEOTIDE SEQUENCE [LARGE SCALE GENOMIC DNA]</scope>
    <source>
        <strain evidence="4">CuT 6</strain>
    </source>
</reference>
<keyword evidence="4" id="KW-1185">Reference proteome</keyword>
<dbReference type="InterPro" id="IPR014832">
    <property type="entry name" value="TnsA_C"/>
</dbReference>
<accession>A0ABZ2VYU2</accession>
<proteinExistence type="predicted"/>